<dbReference type="PANTHER" id="PTHR43133:SF8">
    <property type="entry name" value="RNA POLYMERASE SIGMA FACTOR HI_1459-RELATED"/>
    <property type="match status" value="1"/>
</dbReference>
<dbReference type="SUPFAM" id="SSF88946">
    <property type="entry name" value="Sigma2 domain of RNA polymerase sigma factors"/>
    <property type="match status" value="1"/>
</dbReference>
<name>A0A1G6K912_9MICO</name>
<dbReference type="InterPro" id="IPR036388">
    <property type="entry name" value="WH-like_DNA-bd_sf"/>
</dbReference>
<gene>
    <name evidence="6" type="ORF">SAMN05216410_1532</name>
</gene>
<evidence type="ECO:0000256" key="2">
    <source>
        <dbReference type="ARBA" id="ARBA00023015"/>
    </source>
</evidence>
<dbReference type="Proteomes" id="UP000199039">
    <property type="component" value="Unassembled WGS sequence"/>
</dbReference>
<evidence type="ECO:0000313" key="7">
    <source>
        <dbReference type="Proteomes" id="UP000199039"/>
    </source>
</evidence>
<dbReference type="PANTHER" id="PTHR43133">
    <property type="entry name" value="RNA POLYMERASE ECF-TYPE SIGMA FACTO"/>
    <property type="match status" value="1"/>
</dbReference>
<keyword evidence="4" id="KW-0238">DNA-binding</keyword>
<dbReference type="InterPro" id="IPR013324">
    <property type="entry name" value="RNA_pol_sigma_r3/r4-like"/>
</dbReference>
<keyword evidence="5" id="KW-0804">Transcription</keyword>
<evidence type="ECO:0000256" key="1">
    <source>
        <dbReference type="ARBA" id="ARBA00010641"/>
    </source>
</evidence>
<dbReference type="SUPFAM" id="SSF88659">
    <property type="entry name" value="Sigma3 and sigma4 domains of RNA polymerase sigma factors"/>
    <property type="match status" value="1"/>
</dbReference>
<sequence length="209" mass="22896">MDMIEDDTPATGYVGSGIADRAARALIAYRAGFPTLMGEAVREITPLLWYAVRSQGVGRDRAEDVVQGVWVSFVGGIDTIREPQALLQWLLVAARRAAWASVRASRADAVKQAPVQDSDADRLQALVTVPEVDAQVLHDERDRVLWARFALLPERCQALLRLISLAERPDYQQISAALDMPVGSIGATRGRCLAKLRTLLADDDVRGFS</sequence>
<dbReference type="InterPro" id="IPR013325">
    <property type="entry name" value="RNA_pol_sigma_r2"/>
</dbReference>
<dbReference type="STRING" id="1814289.SAMN05216410_1532"/>
<evidence type="ECO:0000256" key="3">
    <source>
        <dbReference type="ARBA" id="ARBA00023082"/>
    </source>
</evidence>
<dbReference type="GO" id="GO:0006352">
    <property type="term" value="P:DNA-templated transcription initiation"/>
    <property type="evidence" value="ECO:0007669"/>
    <property type="project" value="InterPro"/>
</dbReference>
<keyword evidence="3" id="KW-0731">Sigma factor</keyword>
<dbReference type="EMBL" id="FMYH01000002">
    <property type="protein sequence ID" value="SDC27443.1"/>
    <property type="molecule type" value="Genomic_DNA"/>
</dbReference>
<evidence type="ECO:0000256" key="4">
    <source>
        <dbReference type="ARBA" id="ARBA00023125"/>
    </source>
</evidence>
<evidence type="ECO:0000313" key="6">
    <source>
        <dbReference type="EMBL" id="SDC27443.1"/>
    </source>
</evidence>
<accession>A0A1G6K912</accession>
<dbReference type="GO" id="GO:0016987">
    <property type="term" value="F:sigma factor activity"/>
    <property type="evidence" value="ECO:0007669"/>
    <property type="project" value="UniProtKB-KW"/>
</dbReference>
<dbReference type="NCBIfam" id="TIGR02937">
    <property type="entry name" value="sigma70-ECF"/>
    <property type="match status" value="1"/>
</dbReference>
<keyword evidence="7" id="KW-1185">Reference proteome</keyword>
<dbReference type="InterPro" id="IPR039425">
    <property type="entry name" value="RNA_pol_sigma-70-like"/>
</dbReference>
<dbReference type="Gene3D" id="1.10.10.10">
    <property type="entry name" value="Winged helix-like DNA-binding domain superfamily/Winged helix DNA-binding domain"/>
    <property type="match status" value="1"/>
</dbReference>
<protein>
    <submittedName>
        <fullName evidence="6">RNA polymerase sigma factor, sigma-70 family</fullName>
    </submittedName>
</protein>
<dbReference type="AlphaFoldDB" id="A0A1G6K912"/>
<dbReference type="GO" id="GO:0003677">
    <property type="term" value="F:DNA binding"/>
    <property type="evidence" value="ECO:0007669"/>
    <property type="project" value="UniProtKB-KW"/>
</dbReference>
<organism evidence="6 7">
    <name type="scientific">Sanguibacter gelidistatuariae</name>
    <dbReference type="NCBI Taxonomy" id="1814289"/>
    <lineage>
        <taxon>Bacteria</taxon>
        <taxon>Bacillati</taxon>
        <taxon>Actinomycetota</taxon>
        <taxon>Actinomycetes</taxon>
        <taxon>Micrococcales</taxon>
        <taxon>Sanguibacteraceae</taxon>
        <taxon>Sanguibacter</taxon>
    </lineage>
</organism>
<evidence type="ECO:0000256" key="5">
    <source>
        <dbReference type="ARBA" id="ARBA00023163"/>
    </source>
</evidence>
<comment type="similarity">
    <text evidence="1">Belongs to the sigma-70 factor family. ECF subfamily.</text>
</comment>
<keyword evidence="2" id="KW-0805">Transcription regulation</keyword>
<proteinExistence type="inferred from homology"/>
<dbReference type="OrthoDB" id="265863at2"/>
<reference evidence="6 7" key="1">
    <citation type="submission" date="2016-09" db="EMBL/GenBank/DDBJ databases">
        <authorList>
            <person name="Capua I."/>
            <person name="De Benedictis P."/>
            <person name="Joannis T."/>
            <person name="Lombin L.H."/>
            <person name="Cattoli G."/>
        </authorList>
    </citation>
    <scope>NUCLEOTIDE SEQUENCE [LARGE SCALE GENOMIC DNA]</scope>
    <source>
        <strain evidence="6 7">ISLP-3</strain>
    </source>
</reference>
<dbReference type="InterPro" id="IPR014284">
    <property type="entry name" value="RNA_pol_sigma-70_dom"/>
</dbReference>
<dbReference type="RefSeq" id="WP_093182106.1">
    <property type="nucleotide sequence ID" value="NZ_FMYH01000002.1"/>
</dbReference>
<dbReference type="Gene3D" id="1.10.1740.10">
    <property type="match status" value="1"/>
</dbReference>